<evidence type="ECO:0008006" key="3">
    <source>
        <dbReference type="Google" id="ProtNLM"/>
    </source>
</evidence>
<reference evidence="1 2" key="1">
    <citation type="submission" date="2019-05" db="EMBL/GenBank/DDBJ databases">
        <title>Verrucobacter flavum gen. nov., sp. nov. a new member of the family Verrucomicrobiaceae.</title>
        <authorList>
            <person name="Szuroczki S."/>
            <person name="Abbaszade G."/>
            <person name="Szabo A."/>
            <person name="Felfoldi T."/>
            <person name="Schumann P."/>
            <person name="Boka K."/>
            <person name="Keki Z."/>
            <person name="Toumi M."/>
            <person name="Toth E."/>
        </authorList>
    </citation>
    <scope>NUCLEOTIDE SEQUENCE [LARGE SCALE GENOMIC DNA]</scope>
    <source>
        <strain evidence="1 2">MG-N-17</strain>
    </source>
</reference>
<dbReference type="Pfam" id="PF09720">
    <property type="entry name" value="Unstab_antitox"/>
    <property type="match status" value="1"/>
</dbReference>
<comment type="caution">
    <text evidence="1">The sequence shown here is derived from an EMBL/GenBank/DDBJ whole genome shotgun (WGS) entry which is preliminary data.</text>
</comment>
<dbReference type="Proteomes" id="UP000306196">
    <property type="component" value="Unassembled WGS sequence"/>
</dbReference>
<name>A0A5R8KFG7_9BACT</name>
<dbReference type="OrthoDB" id="197369at2"/>
<organism evidence="1 2">
    <name type="scientific">Phragmitibacter flavus</name>
    <dbReference type="NCBI Taxonomy" id="2576071"/>
    <lineage>
        <taxon>Bacteria</taxon>
        <taxon>Pseudomonadati</taxon>
        <taxon>Verrucomicrobiota</taxon>
        <taxon>Verrucomicrobiia</taxon>
        <taxon>Verrucomicrobiales</taxon>
        <taxon>Verrucomicrobiaceae</taxon>
        <taxon>Phragmitibacter</taxon>
    </lineage>
</organism>
<dbReference type="RefSeq" id="WP_138085873.1">
    <property type="nucleotide sequence ID" value="NZ_VAUV01000006.1"/>
</dbReference>
<evidence type="ECO:0000313" key="1">
    <source>
        <dbReference type="EMBL" id="TLD71044.1"/>
    </source>
</evidence>
<keyword evidence="2" id="KW-1185">Reference proteome</keyword>
<dbReference type="AlphaFoldDB" id="A0A5R8KFG7"/>
<proteinExistence type="predicted"/>
<protein>
    <recommendedName>
        <fullName evidence="3">Addiction module protein</fullName>
    </recommendedName>
</protein>
<gene>
    <name evidence="1" type="ORF">FEM03_09025</name>
</gene>
<sequence length="74" mass="8068">MSIDQIAPEALKLPARDRALLAASLWESIDDPYAASIHVSDDEAVALAIAREEEIDSGLVSPISHSDLMLRLRQ</sequence>
<dbReference type="EMBL" id="VAUV01000006">
    <property type="protein sequence ID" value="TLD71044.1"/>
    <property type="molecule type" value="Genomic_DNA"/>
</dbReference>
<accession>A0A5R8KFG7</accession>
<evidence type="ECO:0000313" key="2">
    <source>
        <dbReference type="Proteomes" id="UP000306196"/>
    </source>
</evidence>
<dbReference type="InterPro" id="IPR013406">
    <property type="entry name" value="CHP02574_addiction_mod"/>
</dbReference>